<comment type="cofactor">
    <cofactor evidence="1">
        <name>heme</name>
        <dbReference type="ChEBI" id="CHEBI:30413"/>
    </cofactor>
</comment>
<comment type="caution">
    <text evidence="16">The sequence shown here is derived from an EMBL/GenBank/DDBJ whole genome shotgun (WGS) entry which is preliminary data.</text>
</comment>
<name>A0A840BV96_9HYPH</name>
<proteinExistence type="inferred from homology"/>
<sequence>MTRTGHDRRWSARGIAAALTMLLALLLALPAATGSAFAQVNPTTEAVREEQLMQALDRVTGRVSIPDRKAATLIQVEGQEWRAYHERTLAWIGGIAILGMLAVLAVFFLVRGRIRTEAGPSGRTIVRFRWFERFVHWLTASCFVILALSGLNVAFGKSLLLPLIGPEAFSTFSMAAKYAHNYLSFPFTLGLVLMFFIWALRNIPSRVDVTWFAQGGGIVGKAHPPAGKFNAGQKMLFWLVILVGAAIAVSGYILLFPFYGTTIAGMQTAQVVHGLLGVLLTAVILGHIYIGTLGMEGAFDAMGNGEVDLNWARQHHSLWVAEEERKATVEGKRSVPPTAVPAE</sequence>
<dbReference type="GO" id="GO:0008863">
    <property type="term" value="F:formate dehydrogenase (NAD+) activity"/>
    <property type="evidence" value="ECO:0007669"/>
    <property type="project" value="InterPro"/>
</dbReference>
<accession>A0A840BV96</accession>
<dbReference type="Gene3D" id="1.20.950.20">
    <property type="entry name" value="Transmembrane di-heme cytochromes, Chain C"/>
    <property type="match status" value="1"/>
</dbReference>
<feature type="transmembrane region" description="Helical" evidence="13">
    <location>
        <begin position="236"/>
        <end position="259"/>
    </location>
</feature>
<protein>
    <submittedName>
        <fullName evidence="16">Formate dehydrogenase subunit gamma</fullName>
    </submittedName>
</protein>
<dbReference type="Pfam" id="PF01292">
    <property type="entry name" value="Ni_hydr_CYTB"/>
    <property type="match status" value="1"/>
</dbReference>
<keyword evidence="9" id="KW-0249">Electron transport</keyword>
<keyword evidence="12 13" id="KW-0472">Membrane</keyword>
<feature type="transmembrane region" description="Helical" evidence="13">
    <location>
        <begin position="182"/>
        <end position="200"/>
    </location>
</feature>
<reference evidence="16 17" key="1">
    <citation type="submission" date="2020-08" db="EMBL/GenBank/DDBJ databases">
        <title>Genomic Encyclopedia of Type Strains, Phase IV (KMG-IV): sequencing the most valuable type-strain genomes for metagenomic binning, comparative biology and taxonomic classification.</title>
        <authorList>
            <person name="Goeker M."/>
        </authorList>
    </citation>
    <scope>NUCLEOTIDE SEQUENCE [LARGE SCALE GENOMIC DNA]</scope>
    <source>
        <strain evidence="16 17">DSM 103737</strain>
    </source>
</reference>
<dbReference type="GO" id="GO:0022904">
    <property type="term" value="P:respiratory electron transport chain"/>
    <property type="evidence" value="ECO:0007669"/>
    <property type="project" value="InterPro"/>
</dbReference>
<keyword evidence="5" id="KW-1003">Cell membrane</keyword>
<evidence type="ECO:0000256" key="12">
    <source>
        <dbReference type="ARBA" id="ARBA00023136"/>
    </source>
</evidence>
<dbReference type="EMBL" id="JACIEN010000001">
    <property type="protein sequence ID" value="MBB4015612.1"/>
    <property type="molecule type" value="Genomic_DNA"/>
</dbReference>
<dbReference type="PANTHER" id="PTHR30074:SF6">
    <property type="entry name" value="FORMATE DEHYDROGENASE GAMMA SUBUNIT"/>
    <property type="match status" value="1"/>
</dbReference>
<dbReference type="InterPro" id="IPR006471">
    <property type="entry name" value="Formate_DH_gsu"/>
</dbReference>
<evidence type="ECO:0000313" key="17">
    <source>
        <dbReference type="Proteomes" id="UP000577362"/>
    </source>
</evidence>
<evidence type="ECO:0000256" key="7">
    <source>
        <dbReference type="ARBA" id="ARBA00022692"/>
    </source>
</evidence>
<comment type="similarity">
    <text evidence="3">Belongs to the formate dehydrogenase gamma subunit family.</text>
</comment>
<dbReference type="InterPro" id="IPR051817">
    <property type="entry name" value="FDH_cytochrome_b556_subunit"/>
</dbReference>
<evidence type="ECO:0000256" key="1">
    <source>
        <dbReference type="ARBA" id="ARBA00001971"/>
    </source>
</evidence>
<evidence type="ECO:0000256" key="4">
    <source>
        <dbReference type="ARBA" id="ARBA00022448"/>
    </source>
</evidence>
<evidence type="ECO:0000256" key="3">
    <source>
        <dbReference type="ARBA" id="ARBA00010747"/>
    </source>
</evidence>
<dbReference type="GO" id="GO:0009061">
    <property type="term" value="P:anaerobic respiration"/>
    <property type="evidence" value="ECO:0007669"/>
    <property type="project" value="TreeGrafter"/>
</dbReference>
<evidence type="ECO:0000256" key="6">
    <source>
        <dbReference type="ARBA" id="ARBA00022617"/>
    </source>
</evidence>
<feature type="signal peptide" evidence="14">
    <location>
        <begin position="1"/>
        <end position="38"/>
    </location>
</feature>
<organism evidence="16 17">
    <name type="scientific">Chelatococcus caeni</name>
    <dbReference type="NCBI Taxonomy" id="1348468"/>
    <lineage>
        <taxon>Bacteria</taxon>
        <taxon>Pseudomonadati</taxon>
        <taxon>Pseudomonadota</taxon>
        <taxon>Alphaproteobacteria</taxon>
        <taxon>Hyphomicrobiales</taxon>
        <taxon>Chelatococcaceae</taxon>
        <taxon>Chelatococcus</taxon>
    </lineage>
</organism>
<evidence type="ECO:0000313" key="16">
    <source>
        <dbReference type="EMBL" id="MBB4015612.1"/>
    </source>
</evidence>
<evidence type="ECO:0000256" key="14">
    <source>
        <dbReference type="SAM" id="SignalP"/>
    </source>
</evidence>
<evidence type="ECO:0000256" key="11">
    <source>
        <dbReference type="ARBA" id="ARBA00023004"/>
    </source>
</evidence>
<keyword evidence="11" id="KW-0408">Iron</keyword>
<keyword evidence="10 13" id="KW-1133">Transmembrane helix</keyword>
<gene>
    <name evidence="16" type="ORF">GGR16_000618</name>
</gene>
<evidence type="ECO:0000256" key="10">
    <source>
        <dbReference type="ARBA" id="ARBA00022989"/>
    </source>
</evidence>
<dbReference type="GO" id="GO:0015944">
    <property type="term" value="P:formate oxidation"/>
    <property type="evidence" value="ECO:0007669"/>
    <property type="project" value="UniProtKB-ARBA"/>
</dbReference>
<feature type="transmembrane region" description="Helical" evidence="13">
    <location>
        <begin position="89"/>
        <end position="110"/>
    </location>
</feature>
<dbReference type="PANTHER" id="PTHR30074">
    <property type="entry name" value="FORMATE DEHYDROGENASE, NITRATE-INDUCIBLE, CYTOCHROME B556 FDN SUBUNIT"/>
    <property type="match status" value="1"/>
</dbReference>
<dbReference type="Proteomes" id="UP000577362">
    <property type="component" value="Unassembled WGS sequence"/>
</dbReference>
<feature type="chain" id="PRO_5032349188" evidence="14">
    <location>
        <begin position="39"/>
        <end position="343"/>
    </location>
</feature>
<evidence type="ECO:0000256" key="13">
    <source>
        <dbReference type="SAM" id="Phobius"/>
    </source>
</evidence>
<dbReference type="AlphaFoldDB" id="A0A840BV96"/>
<keyword evidence="7 13" id="KW-0812">Transmembrane</keyword>
<comment type="subcellular location">
    <subcellularLocation>
        <location evidence="2">Cell membrane</location>
        <topology evidence="2">Multi-pass membrane protein</topology>
    </subcellularLocation>
</comment>
<evidence type="ECO:0000256" key="2">
    <source>
        <dbReference type="ARBA" id="ARBA00004651"/>
    </source>
</evidence>
<dbReference type="InterPro" id="IPR011577">
    <property type="entry name" value="Cyt_b561_bac/Ni-Hgenase"/>
</dbReference>
<keyword evidence="17" id="KW-1185">Reference proteome</keyword>
<dbReference type="InterPro" id="IPR016174">
    <property type="entry name" value="Di-haem_cyt_TM"/>
</dbReference>
<dbReference type="GO" id="GO:0009055">
    <property type="term" value="F:electron transfer activity"/>
    <property type="evidence" value="ECO:0007669"/>
    <property type="project" value="InterPro"/>
</dbReference>
<keyword evidence="4" id="KW-0813">Transport</keyword>
<evidence type="ECO:0000256" key="5">
    <source>
        <dbReference type="ARBA" id="ARBA00022475"/>
    </source>
</evidence>
<dbReference type="GO" id="GO:0005886">
    <property type="term" value="C:plasma membrane"/>
    <property type="evidence" value="ECO:0007669"/>
    <property type="project" value="UniProtKB-SubCell"/>
</dbReference>
<evidence type="ECO:0000259" key="15">
    <source>
        <dbReference type="Pfam" id="PF01292"/>
    </source>
</evidence>
<feature type="transmembrane region" description="Helical" evidence="13">
    <location>
        <begin position="134"/>
        <end position="155"/>
    </location>
</feature>
<dbReference type="NCBIfam" id="TIGR01583">
    <property type="entry name" value="formate-DH-gamm"/>
    <property type="match status" value="1"/>
</dbReference>
<dbReference type="GO" id="GO:0046872">
    <property type="term" value="F:metal ion binding"/>
    <property type="evidence" value="ECO:0007669"/>
    <property type="project" value="UniProtKB-KW"/>
</dbReference>
<keyword evidence="6" id="KW-0349">Heme</keyword>
<dbReference type="FunFam" id="1.20.950.20:FF:000002">
    <property type="entry name" value="Formate dehydrogenase cytochrome b556 subunit"/>
    <property type="match status" value="1"/>
</dbReference>
<dbReference type="GO" id="GO:0009326">
    <property type="term" value="C:formate dehydrogenase complex"/>
    <property type="evidence" value="ECO:0007669"/>
    <property type="project" value="InterPro"/>
</dbReference>
<evidence type="ECO:0000256" key="8">
    <source>
        <dbReference type="ARBA" id="ARBA00022723"/>
    </source>
</evidence>
<dbReference type="SUPFAM" id="SSF81342">
    <property type="entry name" value="Transmembrane di-heme cytochromes"/>
    <property type="match status" value="1"/>
</dbReference>
<keyword evidence="14" id="KW-0732">Signal</keyword>
<dbReference type="GO" id="GO:0036397">
    <property type="term" value="F:formate dehydrogenase (quinone) activity"/>
    <property type="evidence" value="ECO:0007669"/>
    <property type="project" value="TreeGrafter"/>
</dbReference>
<feature type="transmembrane region" description="Helical" evidence="13">
    <location>
        <begin position="271"/>
        <end position="290"/>
    </location>
</feature>
<keyword evidence="8" id="KW-0479">Metal-binding</keyword>
<evidence type="ECO:0000256" key="9">
    <source>
        <dbReference type="ARBA" id="ARBA00022982"/>
    </source>
</evidence>
<feature type="domain" description="Cytochrome b561 bacterial/Ni-hydrogenase" evidence="15">
    <location>
        <begin position="127"/>
        <end position="303"/>
    </location>
</feature>
<dbReference type="RefSeq" id="WP_053193815.1">
    <property type="nucleotide sequence ID" value="NZ_JACIEN010000001.1"/>
</dbReference>